<proteinExistence type="predicted"/>
<dbReference type="AlphaFoldDB" id="Q72WC9"/>
<reference evidence="1 2" key="1">
    <citation type="journal article" date="2004" name="J. Bacteriol.">
        <title>Comparative genomics of two Leptospira interrogans serovars reveals novel insights into physiology and pathogenesis.</title>
        <authorList>
            <person name="Nascimento A.L."/>
            <person name="Ko A.I."/>
            <person name="Martins E.A."/>
            <person name="Monteiro-Vitorello C.B."/>
            <person name="Ho P.L."/>
            <person name="Haake D.A."/>
            <person name="Verjovski-Almeida S."/>
            <person name="Hartskeerl R.A."/>
            <person name="Marques M.V."/>
            <person name="Oliveira M.C."/>
            <person name="Menck C.F."/>
            <person name="Leite L.C."/>
            <person name="Carrer H."/>
            <person name="Coutinho L.L."/>
            <person name="Degrave W.M."/>
            <person name="Dellagostin O.A."/>
            <person name="El-Dorry H."/>
            <person name="Ferro E.S."/>
            <person name="Ferro M.I."/>
            <person name="Furlan L.R."/>
            <person name="Gamberini M."/>
            <person name="Giglioti E.A."/>
            <person name="Goes-Neto A."/>
            <person name="Goldman G.H."/>
            <person name="Goldman M.H."/>
            <person name="Harakava R."/>
            <person name="Jeronimo S.M."/>
            <person name="Junqueira-De-Azevedo I.L."/>
            <person name="Kimura E.T."/>
            <person name="Kuramae E.E."/>
            <person name="Lemos E.G."/>
            <person name="Lemos M.V."/>
            <person name="Marino C.L."/>
            <person name="Nunes L.R."/>
            <person name="De Oliveira R.C."/>
            <person name="Pereira G.G."/>
            <person name="Reis M.S."/>
            <person name="Schriefer A."/>
            <person name="Siqueira W.J."/>
            <person name="Sommer P."/>
            <person name="Tsai S.M."/>
            <person name="Simpson A.J."/>
            <person name="Ferro J.A."/>
            <person name="Camargo L.E."/>
            <person name="Kitajima J.P."/>
            <person name="Setubal J.C."/>
            <person name="Van Sluys M.A."/>
        </authorList>
    </citation>
    <scope>NUCLEOTIDE SEQUENCE [LARGE SCALE GENOMIC DNA]</scope>
    <source>
        <strain evidence="1 2">Fiocruz L1-130</strain>
    </source>
</reference>
<sequence>MTNDHHDLSLEDYLQRVRDRLLICLDNFLEKRLSVIEASRLIWRLGNELSDDDPLFRTFLGIDSETDHLPVGDERNLWNPKALIEKDKEIREMEINFESEARIAAEVLRSRLGH</sequence>
<protein>
    <recommendedName>
        <fullName evidence="3">DUF2489 domain-containing protein</fullName>
    </recommendedName>
</protein>
<dbReference type="EMBL" id="AE016823">
    <property type="protein sequence ID" value="AAS68645.1"/>
    <property type="molecule type" value="Genomic_DNA"/>
</dbReference>
<evidence type="ECO:0008006" key="3">
    <source>
        <dbReference type="Google" id="ProtNLM"/>
    </source>
</evidence>
<accession>Q72WC9</accession>
<organism evidence="1 2">
    <name type="scientific">Leptospira interrogans serogroup Icterohaemorrhagiae serovar copenhageni (strain Fiocruz L1-130)</name>
    <dbReference type="NCBI Taxonomy" id="267671"/>
    <lineage>
        <taxon>Bacteria</taxon>
        <taxon>Pseudomonadati</taxon>
        <taxon>Spirochaetota</taxon>
        <taxon>Spirochaetia</taxon>
        <taxon>Leptospirales</taxon>
        <taxon>Leptospiraceae</taxon>
        <taxon>Leptospira</taxon>
    </lineage>
</organism>
<evidence type="ECO:0000313" key="1">
    <source>
        <dbReference type="EMBL" id="AAS68645.1"/>
    </source>
</evidence>
<name>Q72WC9_LEPIC</name>
<dbReference type="Proteomes" id="UP000007037">
    <property type="component" value="Chromosome I"/>
</dbReference>
<dbReference type="HOGENOM" id="CLU_168814_0_0_12"/>
<evidence type="ECO:0000313" key="2">
    <source>
        <dbReference type="Proteomes" id="UP000007037"/>
    </source>
</evidence>
<dbReference type="KEGG" id="lic:LIC_10008"/>
<gene>
    <name evidence="1" type="ordered locus">LIC_10008</name>
</gene>